<keyword evidence="4" id="KW-0597">Phosphoprotein</keyword>
<dbReference type="InterPro" id="IPR011006">
    <property type="entry name" value="CheY-like_superfamily"/>
</dbReference>
<reference evidence="7 8" key="1">
    <citation type="submission" date="2018-07" db="EMBL/GenBank/DDBJ databases">
        <title>Genomic Encyclopedia of Type Strains, Phase IV (KMG-IV): sequencing the most valuable type-strain genomes for metagenomic binning, comparative biology and taxonomic classification.</title>
        <authorList>
            <person name="Goeker M."/>
        </authorList>
    </citation>
    <scope>NUCLEOTIDE SEQUENCE [LARGE SCALE GENOMIC DNA]</scope>
    <source>
        <strain evidence="7 8">DSM 25281</strain>
    </source>
</reference>
<dbReference type="Gene3D" id="1.10.10.60">
    <property type="entry name" value="Homeodomain-like"/>
    <property type="match status" value="2"/>
</dbReference>
<gene>
    <name evidence="7" type="ORF">DFR59_102627</name>
</gene>
<dbReference type="SMART" id="SM00342">
    <property type="entry name" value="HTH_ARAC"/>
    <property type="match status" value="1"/>
</dbReference>
<feature type="domain" description="HTH araC/xylS-type" evidence="5">
    <location>
        <begin position="394"/>
        <end position="493"/>
    </location>
</feature>
<feature type="domain" description="Response regulatory" evidence="6">
    <location>
        <begin position="3"/>
        <end position="118"/>
    </location>
</feature>
<dbReference type="Proteomes" id="UP000255326">
    <property type="component" value="Unassembled WGS sequence"/>
</dbReference>
<dbReference type="InterPro" id="IPR009057">
    <property type="entry name" value="Homeodomain-like_sf"/>
</dbReference>
<dbReference type="Gene3D" id="3.40.50.2300">
    <property type="match status" value="1"/>
</dbReference>
<dbReference type="PROSITE" id="PS50110">
    <property type="entry name" value="RESPONSE_REGULATORY"/>
    <property type="match status" value="1"/>
</dbReference>
<evidence type="ECO:0000313" key="8">
    <source>
        <dbReference type="Proteomes" id="UP000255326"/>
    </source>
</evidence>
<dbReference type="AlphaFoldDB" id="A0A370GRG0"/>
<dbReference type="InterPro" id="IPR020449">
    <property type="entry name" value="Tscrpt_reg_AraC-type_HTH"/>
</dbReference>
<comment type="caution">
    <text evidence="7">The sequence shown here is derived from an EMBL/GenBank/DDBJ whole genome shotgun (WGS) entry which is preliminary data.</text>
</comment>
<evidence type="ECO:0000256" key="1">
    <source>
        <dbReference type="ARBA" id="ARBA00023015"/>
    </source>
</evidence>
<dbReference type="PROSITE" id="PS00041">
    <property type="entry name" value="HTH_ARAC_FAMILY_1"/>
    <property type="match status" value="1"/>
</dbReference>
<dbReference type="EMBL" id="QQAY01000002">
    <property type="protein sequence ID" value="RDI45989.1"/>
    <property type="molecule type" value="Genomic_DNA"/>
</dbReference>
<dbReference type="GO" id="GO:0043565">
    <property type="term" value="F:sequence-specific DNA binding"/>
    <property type="evidence" value="ECO:0007669"/>
    <property type="project" value="InterPro"/>
</dbReference>
<keyword evidence="1" id="KW-0805">Transcription regulation</keyword>
<dbReference type="SUPFAM" id="SSF52172">
    <property type="entry name" value="CheY-like"/>
    <property type="match status" value="1"/>
</dbReference>
<dbReference type="GO" id="GO:0000160">
    <property type="term" value="P:phosphorelay signal transduction system"/>
    <property type="evidence" value="ECO:0007669"/>
    <property type="project" value="InterPro"/>
</dbReference>
<evidence type="ECO:0000256" key="2">
    <source>
        <dbReference type="ARBA" id="ARBA00023125"/>
    </source>
</evidence>
<dbReference type="PANTHER" id="PTHR43280">
    <property type="entry name" value="ARAC-FAMILY TRANSCRIPTIONAL REGULATOR"/>
    <property type="match status" value="1"/>
</dbReference>
<dbReference type="SUPFAM" id="SSF46689">
    <property type="entry name" value="Homeodomain-like"/>
    <property type="match status" value="1"/>
</dbReference>
<dbReference type="RefSeq" id="WP_158538340.1">
    <property type="nucleotide sequence ID" value="NZ_QQAY01000002.1"/>
</dbReference>
<evidence type="ECO:0000259" key="6">
    <source>
        <dbReference type="PROSITE" id="PS50110"/>
    </source>
</evidence>
<dbReference type="InterPro" id="IPR018060">
    <property type="entry name" value="HTH_AraC"/>
</dbReference>
<evidence type="ECO:0000256" key="4">
    <source>
        <dbReference type="PROSITE-ProRule" id="PRU00169"/>
    </source>
</evidence>
<dbReference type="OrthoDB" id="2563880at2"/>
<accession>A0A370GRG0</accession>
<keyword evidence="3" id="KW-0804">Transcription</keyword>
<dbReference type="PRINTS" id="PR00032">
    <property type="entry name" value="HTHARAC"/>
</dbReference>
<protein>
    <submittedName>
        <fullName evidence="7">AraC family two component transcriptional regulator</fullName>
    </submittedName>
</protein>
<proteinExistence type="predicted"/>
<dbReference type="PANTHER" id="PTHR43280:SF2">
    <property type="entry name" value="HTH-TYPE TRANSCRIPTIONAL REGULATOR EXSA"/>
    <property type="match status" value="1"/>
</dbReference>
<dbReference type="InterPro" id="IPR001789">
    <property type="entry name" value="Sig_transdc_resp-reg_receiver"/>
</dbReference>
<dbReference type="GO" id="GO:0003700">
    <property type="term" value="F:DNA-binding transcription factor activity"/>
    <property type="evidence" value="ECO:0007669"/>
    <property type="project" value="InterPro"/>
</dbReference>
<organism evidence="7 8">
    <name type="scientific">Falsibacillus pallidus</name>
    <dbReference type="NCBI Taxonomy" id="493781"/>
    <lineage>
        <taxon>Bacteria</taxon>
        <taxon>Bacillati</taxon>
        <taxon>Bacillota</taxon>
        <taxon>Bacilli</taxon>
        <taxon>Bacillales</taxon>
        <taxon>Bacillaceae</taxon>
        <taxon>Falsibacillus</taxon>
    </lineage>
</organism>
<name>A0A370GRG0_9BACI</name>
<dbReference type="PROSITE" id="PS01124">
    <property type="entry name" value="HTH_ARAC_FAMILY_2"/>
    <property type="match status" value="1"/>
</dbReference>
<keyword evidence="8" id="KW-1185">Reference proteome</keyword>
<sequence>MYSILMANKDEFESKGIQWLLESSISDIKVHCVHTLEGAVTASEELDPAIVLLDMALLEGGDAAPLKKALKIFKPIVITFALEDTFEVAKKAIDIGTSMLLTKPFSPGTIVNKIKQSIREMDSVQKKSETVIGETAENSIGYRDLFLGTGDAQPAKPHIMIAFNCENPEDIPSLLEFIEDYRFSERPKIFPMSDLVICLFSRLDIEWKEECKRFLASWNEAAESPLSIIIHKGEGMAPSSLHVQFKEIKKMCEVAFFVGYERVMEYYEESKWTFLDPFLSPNEQGLWIHWLKHQQLHEIREWMYQEFLTFGSPYPDPGLLRTRLTSILAQIRRFMKSNHINGTEIEREYLSVFDNILYSPLIHRIIERILQFIIHILKLVRDNRGDESNLAIIDKCLVFMQDNYWNQNLDLLILSAHVKRNPSYLSNLFKSKLGQGFREKLNEIRIRESKKLLQESEMPIKEIAHLCGFQNQQYFSKIFRSLEGKPPRKFRSSKESFQDSNMK</sequence>
<evidence type="ECO:0000256" key="3">
    <source>
        <dbReference type="ARBA" id="ARBA00023163"/>
    </source>
</evidence>
<keyword evidence="2" id="KW-0238">DNA-binding</keyword>
<evidence type="ECO:0000313" key="7">
    <source>
        <dbReference type="EMBL" id="RDI45989.1"/>
    </source>
</evidence>
<dbReference type="InterPro" id="IPR018062">
    <property type="entry name" value="HTH_AraC-typ_CS"/>
</dbReference>
<dbReference type="Pfam" id="PF12833">
    <property type="entry name" value="HTH_18"/>
    <property type="match status" value="1"/>
</dbReference>
<evidence type="ECO:0000259" key="5">
    <source>
        <dbReference type="PROSITE" id="PS01124"/>
    </source>
</evidence>
<feature type="modified residue" description="4-aspartylphosphate" evidence="4">
    <location>
        <position position="54"/>
    </location>
</feature>